<dbReference type="InterPro" id="IPR027417">
    <property type="entry name" value="P-loop_NTPase"/>
</dbReference>
<keyword evidence="5" id="KW-0378">Hydrolase</keyword>
<dbReference type="PROSITE" id="PS51194">
    <property type="entry name" value="HELICASE_CTER"/>
    <property type="match status" value="1"/>
</dbReference>
<dbReference type="NCBIfam" id="NF041063">
    <property type="entry name" value="DpdF"/>
    <property type="match status" value="1"/>
</dbReference>
<keyword evidence="6" id="KW-1185">Reference proteome</keyword>
<reference evidence="5" key="1">
    <citation type="submission" date="2016-01" db="EMBL/GenBank/DDBJ databases">
        <authorList>
            <person name="Peeters C."/>
        </authorList>
    </citation>
    <scope>NUCLEOTIDE SEQUENCE [LARGE SCALE GENOMIC DNA]</scope>
    <source>
        <strain evidence="5">LMG 29325</strain>
    </source>
</reference>
<evidence type="ECO:0000259" key="4">
    <source>
        <dbReference type="PROSITE" id="PS51194"/>
    </source>
</evidence>
<dbReference type="Pfam" id="PF00270">
    <property type="entry name" value="DEAD"/>
    <property type="match status" value="1"/>
</dbReference>
<accession>A0A158D061</accession>
<dbReference type="EMBL" id="FCOJ02000064">
    <property type="protein sequence ID" value="SAK87929.1"/>
    <property type="molecule type" value="Genomic_DNA"/>
</dbReference>
<organism evidence="5 6">
    <name type="scientific">Caballeronia glebae</name>
    <dbReference type="NCBI Taxonomy" id="1777143"/>
    <lineage>
        <taxon>Bacteria</taxon>
        <taxon>Pseudomonadati</taxon>
        <taxon>Pseudomonadota</taxon>
        <taxon>Betaproteobacteria</taxon>
        <taxon>Burkholderiales</taxon>
        <taxon>Burkholderiaceae</taxon>
        <taxon>Caballeronia</taxon>
    </lineage>
</organism>
<evidence type="ECO:0000313" key="6">
    <source>
        <dbReference type="Proteomes" id="UP000054596"/>
    </source>
</evidence>
<dbReference type="GO" id="GO:0043138">
    <property type="term" value="F:3'-5' DNA helicase activity"/>
    <property type="evidence" value="ECO:0007669"/>
    <property type="project" value="TreeGrafter"/>
</dbReference>
<dbReference type="SMART" id="SM00487">
    <property type="entry name" value="DEXDc"/>
    <property type="match status" value="1"/>
</dbReference>
<dbReference type="PANTHER" id="PTHR13710">
    <property type="entry name" value="DNA HELICASE RECQ FAMILY MEMBER"/>
    <property type="match status" value="1"/>
</dbReference>
<keyword evidence="2" id="KW-0067">ATP-binding</keyword>
<dbReference type="GO" id="GO:0005694">
    <property type="term" value="C:chromosome"/>
    <property type="evidence" value="ECO:0007669"/>
    <property type="project" value="TreeGrafter"/>
</dbReference>
<feature type="domain" description="Helicase ATP-binding" evidence="3">
    <location>
        <begin position="163"/>
        <end position="345"/>
    </location>
</feature>
<sequence length="829" mass="91273">MTVVEGPLAFGYIRKALIGSIHPESFRCADVPFERLRQATIDTTLSALDRAVRLRQALRYADERFGTAAGRHSLPLPKSIDWPDQVMCETCGLQNKAGAHVEAWPWSPSWLDGLPADGVDAATVRAMPRQWHNGSLPADYWLTEALGFDTFRGPGQSVGVRCALHMSRDEALLVILPTGEGKSLVFQAVAAAHPGETVAVVVPTVPLAIDHAASTRNFRSLLPEQQHAYIGNQSEDRAAIREAVASGEQGLVFAAPEAFLASLRQPLLDAAAAGRLAAVVIDEAHLVNAWGTDFRVEFQLLAALFAELRRSAPAGRKPRLICLSATVTQDALQSLETLFCSGKPISVVPAARLRPEPDIWVAPLSYSELERQVRVLEALRHLPRPAILYVTEQKEAEAWHTRLRDEGFARVGMVHGGSNTDTRTTVVNAWREGRLDIVVGTSAFGLGIDYPHVRTIIHACLPESLDRYYQEIGRSGRDNCASIALLLADRSDLAVAEGLATKRIISIDKGFQRWESMFAKAKRDARGQARFEIDMTTSPSYEPDMKSERNEDWNGRVLSLMSNASLIRLAGLSNHEASQKTFLAVDVLHEGHRDRSVWDSRVESLRKRLFVASYENFLGVRRLLEDRVCPSTLFSAMYKLKHQDGVLNVVQACGGCKVCRATKEQGWFADWPAMPPSPWPIGQIRPELAAVIDNGRCFIARDRSSGGKAYERKLKDLIGSLWEAGLRKCFVLGEVPSLLRGALTQRPWCVASGDDPRLLSGNSLPPGPDLVWVAPGQAPLGHHLGPRPVGRERIYLLPDGLDDPERPGRPLADRLSLLTVQHVLKSLQI</sequence>
<dbReference type="STRING" id="1777143.AWB82_06081"/>
<keyword evidence="5" id="KW-0347">Helicase</keyword>
<keyword evidence="1" id="KW-0547">Nucleotide-binding</keyword>
<dbReference type="GO" id="GO:0009378">
    <property type="term" value="F:four-way junction helicase activity"/>
    <property type="evidence" value="ECO:0007669"/>
    <property type="project" value="TreeGrafter"/>
</dbReference>
<dbReference type="SMART" id="SM00490">
    <property type="entry name" value="HELICc"/>
    <property type="match status" value="1"/>
</dbReference>
<dbReference type="GO" id="GO:0003676">
    <property type="term" value="F:nucleic acid binding"/>
    <property type="evidence" value="ECO:0007669"/>
    <property type="project" value="InterPro"/>
</dbReference>
<dbReference type="Gene3D" id="3.40.50.300">
    <property type="entry name" value="P-loop containing nucleotide triphosphate hydrolases"/>
    <property type="match status" value="2"/>
</dbReference>
<evidence type="ECO:0000259" key="3">
    <source>
        <dbReference type="PROSITE" id="PS51192"/>
    </source>
</evidence>
<dbReference type="GO" id="GO:0000724">
    <property type="term" value="P:double-strand break repair via homologous recombination"/>
    <property type="evidence" value="ECO:0007669"/>
    <property type="project" value="TreeGrafter"/>
</dbReference>
<comment type="caution">
    <text evidence="5">The sequence shown here is derived from an EMBL/GenBank/DDBJ whole genome shotgun (WGS) entry which is preliminary data.</text>
</comment>
<dbReference type="GO" id="GO:0005737">
    <property type="term" value="C:cytoplasm"/>
    <property type="evidence" value="ECO:0007669"/>
    <property type="project" value="TreeGrafter"/>
</dbReference>
<dbReference type="GO" id="GO:0005524">
    <property type="term" value="F:ATP binding"/>
    <property type="evidence" value="ECO:0007669"/>
    <property type="project" value="UniProtKB-KW"/>
</dbReference>
<dbReference type="InterPro" id="IPR011545">
    <property type="entry name" value="DEAD/DEAH_box_helicase_dom"/>
</dbReference>
<evidence type="ECO:0000313" key="5">
    <source>
        <dbReference type="EMBL" id="SAK87929.1"/>
    </source>
</evidence>
<evidence type="ECO:0000256" key="1">
    <source>
        <dbReference type="ARBA" id="ARBA00022741"/>
    </source>
</evidence>
<proteinExistence type="predicted"/>
<protein>
    <submittedName>
        <fullName evidence="5">ATP-dependent DNA helicase RecQ</fullName>
    </submittedName>
</protein>
<dbReference type="RefSeq" id="WP_143756927.1">
    <property type="nucleotide sequence ID" value="NZ_FCOJ02000064.1"/>
</dbReference>
<dbReference type="OrthoDB" id="9760034at2"/>
<dbReference type="InterPro" id="IPR001650">
    <property type="entry name" value="Helicase_C-like"/>
</dbReference>
<dbReference type="Proteomes" id="UP000054596">
    <property type="component" value="Unassembled WGS sequence"/>
</dbReference>
<dbReference type="SUPFAM" id="SSF52540">
    <property type="entry name" value="P-loop containing nucleoside triphosphate hydrolases"/>
    <property type="match status" value="1"/>
</dbReference>
<feature type="domain" description="Helicase C-terminal" evidence="4">
    <location>
        <begin position="368"/>
        <end position="526"/>
    </location>
</feature>
<dbReference type="Pfam" id="PF00271">
    <property type="entry name" value="Helicase_C"/>
    <property type="match status" value="1"/>
</dbReference>
<dbReference type="AlphaFoldDB" id="A0A158D061"/>
<name>A0A158D061_9BURK</name>
<gene>
    <name evidence="5" type="ORF">AWB82_06081</name>
</gene>
<dbReference type="PANTHER" id="PTHR13710:SF108">
    <property type="entry name" value="ATP-DEPENDENT DNA HELICASE Q4"/>
    <property type="match status" value="1"/>
</dbReference>
<dbReference type="InterPro" id="IPR014001">
    <property type="entry name" value="Helicase_ATP-bd"/>
</dbReference>
<evidence type="ECO:0000256" key="2">
    <source>
        <dbReference type="ARBA" id="ARBA00022840"/>
    </source>
</evidence>
<dbReference type="PROSITE" id="PS51192">
    <property type="entry name" value="HELICASE_ATP_BIND_1"/>
    <property type="match status" value="1"/>
</dbReference>